<evidence type="ECO:0000313" key="1">
    <source>
        <dbReference type="EMBL" id="GKV16715.1"/>
    </source>
</evidence>
<comment type="caution">
    <text evidence="1">The sequence shown here is derived from an EMBL/GenBank/DDBJ whole genome shotgun (WGS) entry which is preliminary data.</text>
</comment>
<accession>A0AAV5JX48</accession>
<proteinExistence type="predicted"/>
<dbReference type="EMBL" id="BPVZ01000046">
    <property type="protein sequence ID" value="GKV16715.1"/>
    <property type="molecule type" value="Genomic_DNA"/>
</dbReference>
<sequence>MDKSPLHSIPRSAYTLFWPNIHYQKIVMSESVSE</sequence>
<name>A0AAV5JX48_9ROSI</name>
<dbReference type="Proteomes" id="UP001054252">
    <property type="component" value="Unassembled WGS sequence"/>
</dbReference>
<keyword evidence="2" id="KW-1185">Reference proteome</keyword>
<evidence type="ECO:0000313" key="2">
    <source>
        <dbReference type="Proteomes" id="UP001054252"/>
    </source>
</evidence>
<protein>
    <submittedName>
        <fullName evidence="1">Uncharacterized protein</fullName>
    </submittedName>
</protein>
<dbReference type="AlphaFoldDB" id="A0AAV5JX48"/>
<organism evidence="1 2">
    <name type="scientific">Rubroshorea leprosula</name>
    <dbReference type="NCBI Taxonomy" id="152421"/>
    <lineage>
        <taxon>Eukaryota</taxon>
        <taxon>Viridiplantae</taxon>
        <taxon>Streptophyta</taxon>
        <taxon>Embryophyta</taxon>
        <taxon>Tracheophyta</taxon>
        <taxon>Spermatophyta</taxon>
        <taxon>Magnoliopsida</taxon>
        <taxon>eudicotyledons</taxon>
        <taxon>Gunneridae</taxon>
        <taxon>Pentapetalae</taxon>
        <taxon>rosids</taxon>
        <taxon>malvids</taxon>
        <taxon>Malvales</taxon>
        <taxon>Dipterocarpaceae</taxon>
        <taxon>Rubroshorea</taxon>
    </lineage>
</organism>
<reference evidence="1 2" key="1">
    <citation type="journal article" date="2021" name="Commun. Biol.">
        <title>The genome of Shorea leprosula (Dipterocarpaceae) highlights the ecological relevance of drought in aseasonal tropical rainforests.</title>
        <authorList>
            <person name="Ng K.K.S."/>
            <person name="Kobayashi M.J."/>
            <person name="Fawcett J.A."/>
            <person name="Hatakeyama M."/>
            <person name="Paape T."/>
            <person name="Ng C.H."/>
            <person name="Ang C.C."/>
            <person name="Tnah L.H."/>
            <person name="Lee C.T."/>
            <person name="Nishiyama T."/>
            <person name="Sese J."/>
            <person name="O'Brien M.J."/>
            <person name="Copetti D."/>
            <person name="Mohd Noor M.I."/>
            <person name="Ong R.C."/>
            <person name="Putra M."/>
            <person name="Sireger I.Z."/>
            <person name="Indrioko S."/>
            <person name="Kosugi Y."/>
            <person name="Izuno A."/>
            <person name="Isagi Y."/>
            <person name="Lee S.L."/>
            <person name="Shimizu K.K."/>
        </authorList>
    </citation>
    <scope>NUCLEOTIDE SEQUENCE [LARGE SCALE GENOMIC DNA]</scope>
    <source>
        <strain evidence="1">214</strain>
    </source>
</reference>
<gene>
    <name evidence="1" type="ORF">SLEP1_g27317</name>
</gene>